<protein>
    <submittedName>
        <fullName evidence="4">Large subunit ribosomal protein L1Ae</fullName>
    </submittedName>
</protein>
<dbReference type="SUPFAM" id="SSF56808">
    <property type="entry name" value="Ribosomal protein L1"/>
    <property type="match status" value="1"/>
</dbReference>
<sequence>MGSKMFGAEEVVPVIEKIVEGTKPKNVEGGETIELRIGIKGYDAAREARFRGEVTLPFLKRKEEKILVLADIALSKILDGTDIPFVLIDDFKGKEKEKKVIRKKLVKKYHSFISIASVYKVFEPSLFTGNKKPVYMIKNINEIKNYYEDVKRKVQLNLKADLLFGFAIGTTKMPLEQVAQNFAAAMTALLGLVKKGMQNIRSVHIKTTQGKPVRYY</sequence>
<evidence type="ECO:0000313" key="5">
    <source>
        <dbReference type="Proteomes" id="UP000185944"/>
    </source>
</evidence>
<dbReference type="RefSeq" id="XP_067544082.1">
    <property type="nucleotide sequence ID" value="XM_067687985.1"/>
</dbReference>
<dbReference type="EMBL" id="LTDL01000040">
    <property type="protein sequence ID" value="OAG29434.1"/>
    <property type="molecule type" value="Genomic_DNA"/>
</dbReference>
<dbReference type="Proteomes" id="UP000185944">
    <property type="component" value="Unassembled WGS sequence"/>
</dbReference>
<dbReference type="GO" id="GO:0006412">
    <property type="term" value="P:translation"/>
    <property type="evidence" value="ECO:0007669"/>
    <property type="project" value="InterPro"/>
</dbReference>
<dbReference type="GeneID" id="93646917"/>
<organism evidence="4 5">
    <name type="scientific">Nematocida displodere</name>
    <dbReference type="NCBI Taxonomy" id="1805483"/>
    <lineage>
        <taxon>Eukaryota</taxon>
        <taxon>Fungi</taxon>
        <taxon>Fungi incertae sedis</taxon>
        <taxon>Microsporidia</taxon>
        <taxon>Nematocida</taxon>
    </lineage>
</organism>
<evidence type="ECO:0000256" key="1">
    <source>
        <dbReference type="ARBA" id="ARBA00010531"/>
    </source>
</evidence>
<dbReference type="GO" id="GO:0003723">
    <property type="term" value="F:RNA binding"/>
    <property type="evidence" value="ECO:0007669"/>
    <property type="project" value="InterPro"/>
</dbReference>
<comment type="caution">
    <text evidence="4">The sequence shown here is derived from an EMBL/GenBank/DDBJ whole genome shotgun (WGS) entry which is preliminary data.</text>
</comment>
<dbReference type="OrthoDB" id="2449818at2759"/>
<dbReference type="InterPro" id="IPR028364">
    <property type="entry name" value="Ribosomal_uL1/biogenesis"/>
</dbReference>
<keyword evidence="2 4" id="KW-0689">Ribosomal protein</keyword>
<name>A0A177EBV3_9MICR</name>
<dbReference type="VEuPathDB" id="MicrosporidiaDB:NEDG_00567"/>
<dbReference type="STRING" id="1805483.A0A177EBV3"/>
<dbReference type="GO" id="GO:0003735">
    <property type="term" value="F:structural constituent of ribosome"/>
    <property type="evidence" value="ECO:0007669"/>
    <property type="project" value="InterPro"/>
</dbReference>
<dbReference type="Gene3D" id="3.40.50.790">
    <property type="match status" value="1"/>
</dbReference>
<dbReference type="Gene3D" id="3.30.190.20">
    <property type="match status" value="1"/>
</dbReference>
<dbReference type="GO" id="GO:0015934">
    <property type="term" value="C:large ribosomal subunit"/>
    <property type="evidence" value="ECO:0007669"/>
    <property type="project" value="InterPro"/>
</dbReference>
<dbReference type="InterPro" id="IPR023674">
    <property type="entry name" value="Ribosomal_uL1-like"/>
</dbReference>
<dbReference type="InterPro" id="IPR002143">
    <property type="entry name" value="Ribosomal_uL1"/>
</dbReference>
<reference evidence="4 5" key="1">
    <citation type="submission" date="2016-02" db="EMBL/GenBank/DDBJ databases">
        <title>Discovery of a natural microsporidian pathogen with a broad tissue tropism in Caenorhabditis elegans.</title>
        <authorList>
            <person name="Luallen R.J."/>
            <person name="Reinke A.W."/>
            <person name="Tong L."/>
            <person name="Botts M.R."/>
            <person name="Felix M.-A."/>
            <person name="Troemel E.R."/>
        </authorList>
    </citation>
    <scope>NUCLEOTIDE SEQUENCE [LARGE SCALE GENOMIC DNA]</scope>
    <source>
        <strain evidence="4 5">JUm2807</strain>
    </source>
</reference>
<proteinExistence type="inferred from homology"/>
<dbReference type="InterPro" id="IPR016095">
    <property type="entry name" value="Ribosomal_uL1_3-a/b-sand"/>
</dbReference>
<dbReference type="Pfam" id="PF00687">
    <property type="entry name" value="Ribosomal_L1"/>
    <property type="match status" value="1"/>
</dbReference>
<comment type="similarity">
    <text evidence="1">Belongs to the universal ribosomal protein uL1 family.</text>
</comment>
<evidence type="ECO:0000256" key="2">
    <source>
        <dbReference type="ARBA" id="ARBA00022980"/>
    </source>
</evidence>
<evidence type="ECO:0000313" key="4">
    <source>
        <dbReference type="EMBL" id="OAG29434.1"/>
    </source>
</evidence>
<evidence type="ECO:0000256" key="3">
    <source>
        <dbReference type="ARBA" id="ARBA00023274"/>
    </source>
</evidence>
<keyword evidence="5" id="KW-1185">Reference proteome</keyword>
<accession>A0A177EBV3</accession>
<dbReference type="CDD" id="cd00403">
    <property type="entry name" value="Ribosomal_L1"/>
    <property type="match status" value="1"/>
</dbReference>
<dbReference type="AlphaFoldDB" id="A0A177EBV3"/>
<dbReference type="PIRSF" id="PIRSF002155">
    <property type="entry name" value="Ribosomal_L1"/>
    <property type="match status" value="1"/>
</dbReference>
<gene>
    <name evidence="4" type="ORF">NEDG_00567</name>
</gene>
<keyword evidence="3" id="KW-0687">Ribonucleoprotein</keyword>